<dbReference type="PANTHER" id="PTHR45947:SF13">
    <property type="entry name" value="TRANSFERASE"/>
    <property type="match status" value="1"/>
</dbReference>
<accession>A0ABS6VN64</accession>
<dbReference type="Proteomes" id="UP001166291">
    <property type="component" value="Unassembled WGS sequence"/>
</dbReference>
<gene>
    <name evidence="2" type="ORF">KXJ70_03020</name>
</gene>
<dbReference type="RefSeq" id="WP_219041966.1">
    <property type="nucleotide sequence ID" value="NZ_JAHWDQ010000001.1"/>
</dbReference>
<dbReference type="CDD" id="cd03801">
    <property type="entry name" value="GT4_PimA-like"/>
    <property type="match status" value="1"/>
</dbReference>
<evidence type="ECO:0000313" key="2">
    <source>
        <dbReference type="EMBL" id="MBW2939726.1"/>
    </source>
</evidence>
<dbReference type="InterPro" id="IPR001296">
    <property type="entry name" value="Glyco_trans_1"/>
</dbReference>
<organism evidence="2 3">
    <name type="scientific">Zhongshania aquimaris</name>
    <dbReference type="NCBI Taxonomy" id="2857107"/>
    <lineage>
        <taxon>Bacteria</taxon>
        <taxon>Pseudomonadati</taxon>
        <taxon>Pseudomonadota</taxon>
        <taxon>Gammaproteobacteria</taxon>
        <taxon>Cellvibrionales</taxon>
        <taxon>Spongiibacteraceae</taxon>
        <taxon>Zhongshania</taxon>
    </lineage>
</organism>
<dbReference type="EMBL" id="JAHWDQ010000001">
    <property type="protein sequence ID" value="MBW2939726.1"/>
    <property type="molecule type" value="Genomic_DNA"/>
</dbReference>
<sequence>MVSDGAINSCADSLHMPLSVMHVSRWSDVRAGGGVSSYLDVLKESLITIEHLDLQFDALLDSKESFEAYRSQRFRTGRQYKAIKACQLLFRLVLPKKKYDIIHIHGVTDIHFIICLLASLISRKPLVCSPHGALSLPAIDIARKSSVMNRIYFDFMVSPLLKGVRSFVVSSGLELDSVKRLSIAAKPYLVAPAVKPASQFATEVDDTLSSGGSSDSDYFIFIGRLEPIKSIPLMFNAISKLKAKGKEVGLYIVGEGESSYTIQLKNLCKLAGVEQQVSWLGFQAPDRVAGLLKRARCLILPSQSENFGYVVAEAILHSCPVIASDQVGAAEIIEADGCGIVFKSEDENALASAIELLINDTVHGDMILAAEKSALRRFSLQEMAAGLKDVYYASVSSKR</sequence>
<evidence type="ECO:0000259" key="1">
    <source>
        <dbReference type="Pfam" id="PF00534"/>
    </source>
</evidence>
<evidence type="ECO:0000313" key="3">
    <source>
        <dbReference type="Proteomes" id="UP001166291"/>
    </source>
</evidence>
<protein>
    <submittedName>
        <fullName evidence="2">Glycosyltransferase</fullName>
    </submittedName>
</protein>
<comment type="caution">
    <text evidence="2">The sequence shown here is derived from an EMBL/GenBank/DDBJ whole genome shotgun (WGS) entry which is preliminary data.</text>
</comment>
<keyword evidence="3" id="KW-1185">Reference proteome</keyword>
<feature type="domain" description="Glycosyl transferase family 1" evidence="1">
    <location>
        <begin position="214"/>
        <end position="361"/>
    </location>
</feature>
<proteinExistence type="predicted"/>
<reference evidence="2" key="1">
    <citation type="submission" date="2021-07" db="EMBL/GenBank/DDBJ databases">
        <title>Zhongshania sp. CAU 1632 isolated from seawater.</title>
        <authorList>
            <person name="Kim W."/>
        </authorList>
    </citation>
    <scope>NUCLEOTIDE SEQUENCE</scope>
    <source>
        <strain evidence="2">CAU 1632</strain>
    </source>
</reference>
<name>A0ABS6VN64_9GAMM</name>
<dbReference type="Pfam" id="PF00534">
    <property type="entry name" value="Glycos_transf_1"/>
    <property type="match status" value="1"/>
</dbReference>
<dbReference type="PANTHER" id="PTHR45947">
    <property type="entry name" value="SULFOQUINOVOSYL TRANSFERASE SQD2"/>
    <property type="match status" value="1"/>
</dbReference>
<dbReference type="InterPro" id="IPR050194">
    <property type="entry name" value="Glycosyltransferase_grp1"/>
</dbReference>